<name>A0ABW1FMB1_9ACTN</name>
<dbReference type="SUPFAM" id="SSF53850">
    <property type="entry name" value="Periplasmic binding protein-like II"/>
    <property type="match status" value="1"/>
</dbReference>
<dbReference type="Proteomes" id="UP001596241">
    <property type="component" value="Unassembled WGS sequence"/>
</dbReference>
<dbReference type="InterPro" id="IPR036390">
    <property type="entry name" value="WH_DNA-bd_sf"/>
</dbReference>
<proteinExistence type="inferred from homology"/>
<keyword evidence="3" id="KW-0238">DNA-binding</keyword>
<dbReference type="PRINTS" id="PR00039">
    <property type="entry name" value="HTHLYSR"/>
</dbReference>
<reference evidence="7" key="1">
    <citation type="journal article" date="2019" name="Int. J. Syst. Evol. Microbiol.">
        <title>The Global Catalogue of Microorganisms (GCM) 10K type strain sequencing project: providing services to taxonomists for standard genome sequencing and annotation.</title>
        <authorList>
            <consortium name="The Broad Institute Genomics Platform"/>
            <consortium name="The Broad Institute Genome Sequencing Center for Infectious Disease"/>
            <person name="Wu L."/>
            <person name="Ma J."/>
        </authorList>
    </citation>
    <scope>NUCLEOTIDE SEQUENCE [LARGE SCALE GENOMIC DNA]</scope>
    <source>
        <strain evidence="7">CGMCC 1.15809</strain>
    </source>
</reference>
<evidence type="ECO:0000313" key="7">
    <source>
        <dbReference type="Proteomes" id="UP001596241"/>
    </source>
</evidence>
<dbReference type="Gene3D" id="3.40.190.10">
    <property type="entry name" value="Periplasmic binding protein-like II"/>
    <property type="match status" value="2"/>
</dbReference>
<dbReference type="SUPFAM" id="SSF46785">
    <property type="entry name" value="Winged helix' DNA-binding domain"/>
    <property type="match status" value="1"/>
</dbReference>
<evidence type="ECO:0000256" key="4">
    <source>
        <dbReference type="ARBA" id="ARBA00023163"/>
    </source>
</evidence>
<evidence type="ECO:0000256" key="1">
    <source>
        <dbReference type="ARBA" id="ARBA00009437"/>
    </source>
</evidence>
<dbReference type="InterPro" id="IPR036388">
    <property type="entry name" value="WH-like_DNA-bd_sf"/>
</dbReference>
<feature type="domain" description="HTH lysR-type" evidence="5">
    <location>
        <begin position="3"/>
        <end position="60"/>
    </location>
</feature>
<organism evidence="6 7">
    <name type="scientific">Streptomyces ramulosus</name>
    <dbReference type="NCBI Taxonomy" id="47762"/>
    <lineage>
        <taxon>Bacteria</taxon>
        <taxon>Bacillati</taxon>
        <taxon>Actinomycetota</taxon>
        <taxon>Actinomycetes</taxon>
        <taxon>Kitasatosporales</taxon>
        <taxon>Streptomycetaceae</taxon>
        <taxon>Streptomyces</taxon>
    </lineage>
</organism>
<evidence type="ECO:0000256" key="2">
    <source>
        <dbReference type="ARBA" id="ARBA00023015"/>
    </source>
</evidence>
<dbReference type="Pfam" id="PF03466">
    <property type="entry name" value="LysR_substrate"/>
    <property type="match status" value="1"/>
</dbReference>
<dbReference type="InterPro" id="IPR005119">
    <property type="entry name" value="LysR_subst-bd"/>
</dbReference>
<evidence type="ECO:0000259" key="5">
    <source>
        <dbReference type="PROSITE" id="PS50931"/>
    </source>
</evidence>
<dbReference type="PROSITE" id="PS50931">
    <property type="entry name" value="HTH_LYSR"/>
    <property type="match status" value="1"/>
</dbReference>
<dbReference type="RefSeq" id="WP_345088496.1">
    <property type="nucleotide sequence ID" value="NZ_BAAAWG010000014.1"/>
</dbReference>
<dbReference type="PANTHER" id="PTHR30346:SF17">
    <property type="entry name" value="LYSR FAMILY TRANSCRIPTIONAL REGULATOR"/>
    <property type="match status" value="1"/>
</dbReference>
<keyword evidence="7" id="KW-1185">Reference proteome</keyword>
<keyword evidence="4" id="KW-0804">Transcription</keyword>
<comment type="similarity">
    <text evidence="1">Belongs to the LysR transcriptional regulatory family.</text>
</comment>
<evidence type="ECO:0000313" key="6">
    <source>
        <dbReference type="EMBL" id="MFC5895593.1"/>
    </source>
</evidence>
<keyword evidence="2" id="KW-0805">Transcription regulation</keyword>
<dbReference type="Gene3D" id="1.10.10.10">
    <property type="entry name" value="Winged helix-like DNA-binding domain superfamily/Winged helix DNA-binding domain"/>
    <property type="match status" value="1"/>
</dbReference>
<dbReference type="EMBL" id="JBHSPW010000011">
    <property type="protein sequence ID" value="MFC5895593.1"/>
    <property type="molecule type" value="Genomic_DNA"/>
</dbReference>
<sequence length="287" mass="31020">MDLELRHLRAFTALADHGSYTRAAAASHLTQPALSRTIQQLEAVVGVRLVDRSSRHVALTPAGREFLGPARRVLGDLDRAVRDLRVHRTLRLGFSWLLPDPWAQRTLARFERATGATVDLVRVDDPATALASATVDIAVFRGPAAPGGLTVHPLFDEERIAAVAASSFLADRESIDWSEFHRWPLVVNTVTGTTTPDSWPPDAAPKTVIPCANYDEWLETVAADRGVGVVPALAARRVTHSGLRFVPLTGAPVLPVRLAHLTAGGRRPLLREFLDAATAAGNDDGVR</sequence>
<comment type="caution">
    <text evidence="6">The sequence shown here is derived from an EMBL/GenBank/DDBJ whole genome shotgun (WGS) entry which is preliminary data.</text>
</comment>
<protein>
    <submittedName>
        <fullName evidence="6">LysR family transcriptional regulator</fullName>
    </submittedName>
</protein>
<accession>A0ABW1FMB1</accession>
<dbReference type="PANTHER" id="PTHR30346">
    <property type="entry name" value="TRANSCRIPTIONAL DUAL REGULATOR HCAR-RELATED"/>
    <property type="match status" value="1"/>
</dbReference>
<dbReference type="Pfam" id="PF00126">
    <property type="entry name" value="HTH_1"/>
    <property type="match status" value="1"/>
</dbReference>
<gene>
    <name evidence="6" type="ORF">ACFP3M_22625</name>
</gene>
<dbReference type="InterPro" id="IPR000847">
    <property type="entry name" value="LysR_HTH_N"/>
</dbReference>
<evidence type="ECO:0000256" key="3">
    <source>
        <dbReference type="ARBA" id="ARBA00023125"/>
    </source>
</evidence>